<dbReference type="EMBL" id="KV749903">
    <property type="protein sequence ID" value="OCL07263.1"/>
    <property type="molecule type" value="Genomic_DNA"/>
</dbReference>
<evidence type="ECO:0000256" key="1">
    <source>
        <dbReference type="SAM" id="MobiDB-lite"/>
    </source>
</evidence>
<keyword evidence="2" id="KW-1133">Transmembrane helix</keyword>
<feature type="compositionally biased region" description="Polar residues" evidence="1">
    <location>
        <begin position="9"/>
        <end position="27"/>
    </location>
</feature>
<evidence type="ECO:0000256" key="2">
    <source>
        <dbReference type="SAM" id="Phobius"/>
    </source>
</evidence>
<dbReference type="GO" id="GO:0004672">
    <property type="term" value="F:protein kinase activity"/>
    <property type="evidence" value="ECO:0007669"/>
    <property type="project" value="InterPro"/>
</dbReference>
<dbReference type="AlphaFoldDB" id="A0A8E2JRY1"/>
<dbReference type="InterPro" id="IPR000719">
    <property type="entry name" value="Prot_kinase_dom"/>
</dbReference>
<dbReference type="InterPro" id="IPR011009">
    <property type="entry name" value="Kinase-like_dom_sf"/>
</dbReference>
<sequence length="170" mass="19337">MIADFGVSTVKNKSDTPNGNRHLSNTSGPPPRAFSPPEFQNRGRSIGLKGNIWSFVSVLAYVLAFVLGGPAEFARPRDRHQTQLYEDKFGRPVIKESIVEWLNSLIARDWDWSKHLSKGREVHLSWLSKAIDIVRQGLEINEDDRPDSHSLEKHLNTVYDLVPEYANDEQ</sequence>
<organism evidence="4 5">
    <name type="scientific">Glonium stellatum</name>
    <dbReference type="NCBI Taxonomy" id="574774"/>
    <lineage>
        <taxon>Eukaryota</taxon>
        <taxon>Fungi</taxon>
        <taxon>Dikarya</taxon>
        <taxon>Ascomycota</taxon>
        <taxon>Pezizomycotina</taxon>
        <taxon>Dothideomycetes</taxon>
        <taxon>Pleosporomycetidae</taxon>
        <taxon>Gloniales</taxon>
        <taxon>Gloniaceae</taxon>
        <taxon>Glonium</taxon>
    </lineage>
</organism>
<keyword evidence="2" id="KW-0472">Membrane</keyword>
<proteinExistence type="predicted"/>
<feature type="transmembrane region" description="Helical" evidence="2">
    <location>
        <begin position="52"/>
        <end position="71"/>
    </location>
</feature>
<dbReference type="Proteomes" id="UP000250140">
    <property type="component" value="Unassembled WGS sequence"/>
</dbReference>
<feature type="domain" description="Protein kinase" evidence="3">
    <location>
        <begin position="1"/>
        <end position="157"/>
    </location>
</feature>
<accession>A0A8E2JRY1</accession>
<keyword evidence="5" id="KW-1185">Reference proteome</keyword>
<dbReference type="SUPFAM" id="SSF56112">
    <property type="entry name" value="Protein kinase-like (PK-like)"/>
    <property type="match status" value="1"/>
</dbReference>
<evidence type="ECO:0000259" key="3">
    <source>
        <dbReference type="PROSITE" id="PS50011"/>
    </source>
</evidence>
<reference evidence="4 5" key="1">
    <citation type="journal article" date="2016" name="Nat. Commun.">
        <title>Ectomycorrhizal ecology is imprinted in the genome of the dominant symbiotic fungus Cenococcum geophilum.</title>
        <authorList>
            <consortium name="DOE Joint Genome Institute"/>
            <person name="Peter M."/>
            <person name="Kohler A."/>
            <person name="Ohm R.A."/>
            <person name="Kuo A."/>
            <person name="Krutzmann J."/>
            <person name="Morin E."/>
            <person name="Arend M."/>
            <person name="Barry K.W."/>
            <person name="Binder M."/>
            <person name="Choi C."/>
            <person name="Clum A."/>
            <person name="Copeland A."/>
            <person name="Grisel N."/>
            <person name="Haridas S."/>
            <person name="Kipfer T."/>
            <person name="LaButti K."/>
            <person name="Lindquist E."/>
            <person name="Lipzen A."/>
            <person name="Maire R."/>
            <person name="Meier B."/>
            <person name="Mihaltcheva S."/>
            <person name="Molinier V."/>
            <person name="Murat C."/>
            <person name="Poggeler S."/>
            <person name="Quandt C.A."/>
            <person name="Sperisen C."/>
            <person name="Tritt A."/>
            <person name="Tisserant E."/>
            <person name="Crous P.W."/>
            <person name="Henrissat B."/>
            <person name="Nehls U."/>
            <person name="Egli S."/>
            <person name="Spatafora J.W."/>
            <person name="Grigoriev I.V."/>
            <person name="Martin F.M."/>
        </authorList>
    </citation>
    <scope>NUCLEOTIDE SEQUENCE [LARGE SCALE GENOMIC DNA]</scope>
    <source>
        <strain evidence="4 5">CBS 207.34</strain>
    </source>
</reference>
<evidence type="ECO:0000313" key="4">
    <source>
        <dbReference type="EMBL" id="OCL07263.1"/>
    </source>
</evidence>
<dbReference type="GO" id="GO:0005524">
    <property type="term" value="F:ATP binding"/>
    <property type="evidence" value="ECO:0007669"/>
    <property type="project" value="InterPro"/>
</dbReference>
<name>A0A8E2JRY1_9PEZI</name>
<evidence type="ECO:0000313" key="5">
    <source>
        <dbReference type="Proteomes" id="UP000250140"/>
    </source>
</evidence>
<dbReference type="Gene3D" id="1.10.510.10">
    <property type="entry name" value="Transferase(Phosphotransferase) domain 1"/>
    <property type="match status" value="1"/>
</dbReference>
<feature type="region of interest" description="Disordered" evidence="1">
    <location>
        <begin position="1"/>
        <end position="40"/>
    </location>
</feature>
<gene>
    <name evidence="4" type="ORF">AOQ84DRAFT_377837</name>
</gene>
<protein>
    <recommendedName>
        <fullName evidence="3">Protein kinase domain-containing protein</fullName>
    </recommendedName>
</protein>
<keyword evidence="2" id="KW-0812">Transmembrane</keyword>
<dbReference type="PROSITE" id="PS50011">
    <property type="entry name" value="PROTEIN_KINASE_DOM"/>
    <property type="match status" value="1"/>
</dbReference>